<dbReference type="SUPFAM" id="SSF55785">
    <property type="entry name" value="PYP-like sensor domain (PAS domain)"/>
    <property type="match status" value="1"/>
</dbReference>
<dbReference type="InterPro" id="IPR035965">
    <property type="entry name" value="PAS-like_dom_sf"/>
</dbReference>
<dbReference type="NCBIfam" id="TIGR00229">
    <property type="entry name" value="sensory_box"/>
    <property type="match status" value="1"/>
</dbReference>
<evidence type="ECO:0000259" key="4">
    <source>
        <dbReference type="PROSITE" id="PS50112"/>
    </source>
</evidence>
<dbReference type="PROSITE" id="PS50112">
    <property type="entry name" value="PAS"/>
    <property type="match status" value="1"/>
</dbReference>
<evidence type="ECO:0000256" key="3">
    <source>
        <dbReference type="ARBA" id="ARBA00022991"/>
    </source>
</evidence>
<dbReference type="RefSeq" id="WP_164031449.1">
    <property type="nucleotide sequence ID" value="NZ_JAABOQ010000003.1"/>
</dbReference>
<reference evidence="5 6" key="1">
    <citation type="submission" date="2020-01" db="EMBL/GenBank/DDBJ databases">
        <title>Spongiivirga citrea KCTC 32990T.</title>
        <authorList>
            <person name="Wang G."/>
        </authorList>
    </citation>
    <scope>NUCLEOTIDE SEQUENCE [LARGE SCALE GENOMIC DNA]</scope>
    <source>
        <strain evidence="5 6">KCTC 32990</strain>
    </source>
</reference>
<comment type="caution">
    <text evidence="5">The sequence shown here is derived from an EMBL/GenBank/DDBJ whole genome shotgun (WGS) entry which is preliminary data.</text>
</comment>
<dbReference type="EMBL" id="JAABOQ010000003">
    <property type="protein sequence ID" value="NER17202.1"/>
    <property type="molecule type" value="Genomic_DNA"/>
</dbReference>
<dbReference type="InterPro" id="IPR000014">
    <property type="entry name" value="PAS"/>
</dbReference>
<keyword evidence="6" id="KW-1185">Reference proteome</keyword>
<organism evidence="5 6">
    <name type="scientific">Spongiivirga citrea</name>
    <dbReference type="NCBI Taxonomy" id="1481457"/>
    <lineage>
        <taxon>Bacteria</taxon>
        <taxon>Pseudomonadati</taxon>
        <taxon>Bacteroidota</taxon>
        <taxon>Flavobacteriia</taxon>
        <taxon>Flavobacteriales</taxon>
        <taxon>Flavobacteriaceae</taxon>
        <taxon>Spongiivirga</taxon>
    </lineage>
</organism>
<gene>
    <name evidence="5" type="ORF">GWK10_08265</name>
</gene>
<accession>A0A6M0CI51</accession>
<feature type="domain" description="PAS" evidence="4">
    <location>
        <begin position="55"/>
        <end position="110"/>
    </location>
</feature>
<evidence type="ECO:0000256" key="1">
    <source>
        <dbReference type="ARBA" id="ARBA00022630"/>
    </source>
</evidence>
<keyword evidence="3" id="KW-0157">Chromophore</keyword>
<dbReference type="AlphaFoldDB" id="A0A6M0CI51"/>
<dbReference type="Gene3D" id="3.30.450.20">
    <property type="entry name" value="PAS domain"/>
    <property type="match status" value="1"/>
</dbReference>
<protein>
    <submittedName>
        <fullName evidence="5">PAS domain-containing protein</fullName>
    </submittedName>
</protein>
<name>A0A6M0CI51_9FLAO</name>
<keyword evidence="2" id="KW-0288">FMN</keyword>
<dbReference type="Pfam" id="PF13426">
    <property type="entry name" value="PAS_9"/>
    <property type="match status" value="1"/>
</dbReference>
<sequence>MFVSPLSCWDIYSTFLESVNQAAEDVLKLTELAKSNRWKQSIDFKKELVSNDHVIVVTNADLKIVHSTYNMLEMNGYTNEEVLGKRPSIFQGKDTCQITSARIRTAIRNEQAFEEVLTNYKKDGSAYKCWIKGVPVHDYKGKLVNFIAFERYVA</sequence>
<proteinExistence type="predicted"/>
<dbReference type="CDD" id="cd00130">
    <property type="entry name" value="PAS"/>
    <property type="match status" value="1"/>
</dbReference>
<dbReference type="Proteomes" id="UP000474296">
    <property type="component" value="Unassembled WGS sequence"/>
</dbReference>
<evidence type="ECO:0000313" key="6">
    <source>
        <dbReference type="Proteomes" id="UP000474296"/>
    </source>
</evidence>
<evidence type="ECO:0000313" key="5">
    <source>
        <dbReference type="EMBL" id="NER17202.1"/>
    </source>
</evidence>
<dbReference type="PANTHER" id="PTHR47429">
    <property type="entry name" value="PROTEIN TWIN LOV 1"/>
    <property type="match status" value="1"/>
</dbReference>
<dbReference type="PANTHER" id="PTHR47429:SF2">
    <property type="entry name" value="PROTEIN TWIN LOV 1"/>
    <property type="match status" value="1"/>
</dbReference>
<keyword evidence="1" id="KW-0285">Flavoprotein</keyword>
<evidence type="ECO:0000256" key="2">
    <source>
        <dbReference type="ARBA" id="ARBA00022643"/>
    </source>
</evidence>